<sequence>MKQQKYTLHLRSDGTINPGVLRIPHPDSILSVILPSGSPFHHPETILYSNIPTEDGKIQKVSRVAGPYSLLWDLQFDLLLTQPGPFYIYLQNGYNKSSSPQTYFTVDPVLHIRGSPVPISSFIIQTNFARCIGTIDNWCKNLRVLSQLGYNMIHLPPIQQIGSTSLYSISDFLTLSPSLFKYSVPESERWPLMKRVVAKIEDELGIVFMSDVVLNHINTNSQVLVKNPDLAYNVVNSPHLKPALFVDDLILQLSNDIASGKTEINPKSPDCNLMSKILYERLVNSPFHNFYTLDKEECLKLFKSTSKVRSNENFNDLKNLTIDEKKKWFLDNCIVDDEKYEISKSISFIPEFAHGLFNNNEKDFLDAVDYANLPRYQHVDSIIHDIVENTINLFKSDYHEITQYRPIVWQYFSKYSKIPVACNGFLMVGKPTDDFMLPSSEAFVRRQVNIWGDCAKLRYGKSPEDNPALWRMMEQYITSCASISKALRIDNAHSTPLEVAEYMLRAARRVNPNIFVMAELFTDDYSGFDYINRIGINAFMKEGCYGRDVWSMNNLINSSGGRPLVPVDSMNYITEIMPESTIPGVVFDLTHDNMDINFDHGLISAGCSMAVAPSASTRGYDDILQWNPHCTQEFRLYPLSSSFPALHPLRQALNKLHFEMGILGMDEVQTFVHDSVLSIFRHNSETGDGRFMLLNFGDECRGKSILMPDGYSGFYFEAKVESVHYNSDKCTKQVIVPSDAKVYLNFKNPNKCHYDSRTNSIILDHFDNGSIVVFKTGLSKENKHSLELLTSDEIISRLIDGIHAESPDLLKLATLLFSCESEEQDVFHSGTYGFKNYQCFYAGIAGIKKAIDTSKDMGSCVFSNMKEGDWLIDFILNRMDKIGLVLLCEILDHFVSLAKQLPKMYRPRLISRIISGIDFVAKQYVISQFSEFVQRNNEFVQELSICSLQFLCPVPASPLLAKEIYQNLFYKEGLANEVKHPELSMAAGLPHFSTSWCRSWGRDTFISLRGLLLIPGRFDIAKSHLIAFASVERNGLIPNLMMGASNPRYNARDATWFFLQALQDYHSFISVKRNQQKKSSQNKNKSETDDLYDENIFDWIVPFQNGNDVIVKTMGEVVQEIMQSHANGIHFRDSAGDDCIKEEGRQIDIMTDWKTGLIYGGNQWNCGTWMDKMGSSFNAGNRGFPATPRNGAAVEINGLLGSTLKWLDNANNNNEFVFKGVAQITYHDWYQLLLKNFEKQFWIPEKSYYRDTVSSSNPQCDIQLRPNFVIPMAVCPELFENTENARKSLDIVSLKLLGKIGLRTLDPDDPNYRPNYHSSDQGDFLTADGFNYHNGPPWVWPVGYYCRAMLNFCRDKMFKVMEVIANLRLDLKENCASGIEELTYEDGVLCNDGCKTQAWSVATILDFLYDFNASFISH</sequence>
<feature type="domain" description="Glycogen debranching enzyme glucanotransferase" evidence="2">
    <location>
        <begin position="117"/>
        <end position="514"/>
    </location>
</feature>
<evidence type="ECO:0000259" key="2">
    <source>
        <dbReference type="Pfam" id="PF14701"/>
    </source>
</evidence>
<dbReference type="PANTHER" id="PTHR10569:SF2">
    <property type="entry name" value="GLYCOGEN DEBRANCHING ENZYME"/>
    <property type="match status" value="1"/>
</dbReference>
<evidence type="ECO:0000313" key="4">
    <source>
        <dbReference type="EMBL" id="KAK8894926.1"/>
    </source>
</evidence>
<dbReference type="Pfam" id="PF14701">
    <property type="entry name" value="hDGE_amylase"/>
    <property type="match status" value="1"/>
</dbReference>
<dbReference type="InterPro" id="IPR012341">
    <property type="entry name" value="6hp_glycosidase-like_sf"/>
</dbReference>
<proteinExistence type="predicted"/>
<feature type="domain" description="Glycogen debranching enzyme C-terminal" evidence="1">
    <location>
        <begin position="979"/>
        <end position="1406"/>
    </location>
</feature>
<dbReference type="SUPFAM" id="SSF51445">
    <property type="entry name" value="(Trans)glycosidases"/>
    <property type="match status" value="1"/>
</dbReference>
<evidence type="ECO:0008006" key="6">
    <source>
        <dbReference type="Google" id="ProtNLM"/>
    </source>
</evidence>
<organism evidence="4 5">
    <name type="scientific">Tritrichomonas musculus</name>
    <dbReference type="NCBI Taxonomy" id="1915356"/>
    <lineage>
        <taxon>Eukaryota</taxon>
        <taxon>Metamonada</taxon>
        <taxon>Parabasalia</taxon>
        <taxon>Tritrichomonadida</taxon>
        <taxon>Tritrichomonadidae</taxon>
        <taxon>Tritrichomonas</taxon>
    </lineage>
</organism>
<keyword evidence="5" id="KW-1185">Reference proteome</keyword>
<reference evidence="4 5" key="1">
    <citation type="submission" date="2024-04" db="EMBL/GenBank/DDBJ databases">
        <title>Tritrichomonas musculus Genome.</title>
        <authorList>
            <person name="Alves-Ferreira E."/>
            <person name="Grigg M."/>
            <person name="Lorenzi H."/>
            <person name="Galac M."/>
        </authorList>
    </citation>
    <scope>NUCLEOTIDE SEQUENCE [LARGE SCALE GENOMIC DNA]</scope>
    <source>
        <strain evidence="4 5">EAF2021</strain>
    </source>
</reference>
<dbReference type="InterPro" id="IPR008928">
    <property type="entry name" value="6-hairpin_glycosidase_sf"/>
</dbReference>
<evidence type="ECO:0000313" key="5">
    <source>
        <dbReference type="Proteomes" id="UP001470230"/>
    </source>
</evidence>
<dbReference type="InterPro" id="IPR032790">
    <property type="entry name" value="GDE_C"/>
</dbReference>
<name>A0ABR2KV61_9EUKA</name>
<dbReference type="SUPFAM" id="SSF48208">
    <property type="entry name" value="Six-hairpin glycosidases"/>
    <property type="match status" value="1"/>
</dbReference>
<evidence type="ECO:0000259" key="1">
    <source>
        <dbReference type="Pfam" id="PF06202"/>
    </source>
</evidence>
<dbReference type="Gene3D" id="1.50.10.10">
    <property type="match status" value="1"/>
</dbReference>
<dbReference type="Pfam" id="PF14702">
    <property type="entry name" value="hGDE_central"/>
    <property type="match status" value="1"/>
</dbReference>
<feature type="domain" description="Glycogen debranching enzyme central" evidence="3">
    <location>
        <begin position="648"/>
        <end position="879"/>
    </location>
</feature>
<dbReference type="Proteomes" id="UP001470230">
    <property type="component" value="Unassembled WGS sequence"/>
</dbReference>
<dbReference type="PANTHER" id="PTHR10569">
    <property type="entry name" value="GLYCOGEN DEBRANCHING ENZYME"/>
    <property type="match status" value="1"/>
</dbReference>
<accession>A0ABR2KV61</accession>
<evidence type="ECO:0000259" key="3">
    <source>
        <dbReference type="Pfam" id="PF14702"/>
    </source>
</evidence>
<protein>
    <recommendedName>
        <fullName evidence="6">Glycogen debranching enzyme</fullName>
    </recommendedName>
</protein>
<dbReference type="InterPro" id="IPR032788">
    <property type="entry name" value="AGL_central"/>
</dbReference>
<dbReference type="InterPro" id="IPR017853">
    <property type="entry name" value="GH"/>
</dbReference>
<comment type="caution">
    <text evidence="4">The sequence shown here is derived from an EMBL/GenBank/DDBJ whole genome shotgun (WGS) entry which is preliminary data.</text>
</comment>
<dbReference type="EMBL" id="JAPFFF010000003">
    <property type="protein sequence ID" value="KAK8894926.1"/>
    <property type="molecule type" value="Genomic_DNA"/>
</dbReference>
<dbReference type="InterPro" id="IPR032792">
    <property type="entry name" value="AGL_glucanoTrfase"/>
</dbReference>
<gene>
    <name evidence="4" type="ORF">M9Y10_023367</name>
</gene>
<dbReference type="Gene3D" id="3.20.20.80">
    <property type="entry name" value="Glycosidases"/>
    <property type="match status" value="2"/>
</dbReference>
<dbReference type="InterPro" id="IPR010401">
    <property type="entry name" value="AGL/Gdb1"/>
</dbReference>
<dbReference type="Pfam" id="PF06202">
    <property type="entry name" value="GDE_C"/>
    <property type="match status" value="1"/>
</dbReference>